<gene>
    <name evidence="3" type="ORF">GCM10022207_02850</name>
</gene>
<accession>A0ABP7JIT8</accession>
<feature type="chain" id="PRO_5046178505" evidence="2">
    <location>
        <begin position="30"/>
        <end position="176"/>
    </location>
</feature>
<feature type="signal peptide" evidence="2">
    <location>
        <begin position="1"/>
        <end position="29"/>
    </location>
</feature>
<evidence type="ECO:0000313" key="4">
    <source>
        <dbReference type="Proteomes" id="UP001501563"/>
    </source>
</evidence>
<feature type="compositionally biased region" description="Basic and acidic residues" evidence="1">
    <location>
        <begin position="55"/>
        <end position="83"/>
    </location>
</feature>
<evidence type="ECO:0000256" key="2">
    <source>
        <dbReference type="SAM" id="SignalP"/>
    </source>
</evidence>
<dbReference type="EMBL" id="BAAAZA010000001">
    <property type="protein sequence ID" value="GAA3845593.1"/>
    <property type="molecule type" value="Genomic_DNA"/>
</dbReference>
<name>A0ABP7JIT8_9ACTN</name>
<comment type="caution">
    <text evidence="3">The sequence shown here is derived from an EMBL/GenBank/DDBJ whole genome shotgun (WGS) entry which is preliminary data.</text>
</comment>
<dbReference type="Proteomes" id="UP001501563">
    <property type="component" value="Unassembled WGS sequence"/>
</dbReference>
<feature type="region of interest" description="Disordered" evidence="1">
    <location>
        <begin position="33"/>
        <end position="176"/>
    </location>
</feature>
<organism evidence="3 4">
    <name type="scientific">Streptomyces lannensis</name>
    <dbReference type="NCBI Taxonomy" id="766498"/>
    <lineage>
        <taxon>Bacteria</taxon>
        <taxon>Bacillati</taxon>
        <taxon>Actinomycetota</taxon>
        <taxon>Actinomycetes</taxon>
        <taxon>Kitasatosporales</taxon>
        <taxon>Streptomycetaceae</taxon>
        <taxon>Streptomyces</taxon>
    </lineage>
</organism>
<feature type="compositionally biased region" description="Basic and acidic residues" evidence="1">
    <location>
        <begin position="145"/>
        <end position="176"/>
    </location>
</feature>
<evidence type="ECO:0000256" key="1">
    <source>
        <dbReference type="SAM" id="MobiDB-lite"/>
    </source>
</evidence>
<dbReference type="RefSeq" id="WP_345545568.1">
    <property type="nucleotide sequence ID" value="NZ_BAAAZA010000001.1"/>
</dbReference>
<reference evidence="4" key="1">
    <citation type="journal article" date="2019" name="Int. J. Syst. Evol. Microbiol.">
        <title>The Global Catalogue of Microorganisms (GCM) 10K type strain sequencing project: providing services to taxonomists for standard genome sequencing and annotation.</title>
        <authorList>
            <consortium name="The Broad Institute Genomics Platform"/>
            <consortium name="The Broad Institute Genome Sequencing Center for Infectious Disease"/>
            <person name="Wu L."/>
            <person name="Ma J."/>
        </authorList>
    </citation>
    <scope>NUCLEOTIDE SEQUENCE [LARGE SCALE GENOMIC DNA]</scope>
    <source>
        <strain evidence="4">JCM 16578</strain>
    </source>
</reference>
<evidence type="ECO:0000313" key="3">
    <source>
        <dbReference type="EMBL" id="GAA3845593.1"/>
    </source>
</evidence>
<protein>
    <submittedName>
        <fullName evidence="3">Uncharacterized protein</fullName>
    </submittedName>
</protein>
<sequence length="176" mass="17701">MNSYRFTGRRRTLAAVFVAAAVIGAGAVAATAVTSPSSGQPVPGPAATSTHHQRHGTDDRGVDDHGRHSGTDDGSRTGSDDSRTAPATRGVPGAAVEDRPHADDHPTAHHGRSGDRSPEARHHADDPAGDDRGGVRGGGADDPAGDDRGGVPGHGVDDPAGDDHHGRGSHGGGDDH</sequence>
<feature type="compositionally biased region" description="Basic and acidic residues" evidence="1">
    <location>
        <begin position="96"/>
        <end position="134"/>
    </location>
</feature>
<keyword evidence="4" id="KW-1185">Reference proteome</keyword>
<keyword evidence="2" id="KW-0732">Signal</keyword>
<proteinExistence type="predicted"/>